<sequence length="300" mass="32312">MARPCSCASVGRSACLSMGFPMTRGAAAAAGPSGFPSTCSQTPAVLLHCAACSARGRACAAAVRPGKMESRTGPLTVRRADLNAPFRAAAAIRAPPAPSGEGHVTSLQKGCGFRLDDATQKKRHPDATRRRQRRCFCPLPAGRRGGGGGGALLRVLLRPAPSRWTTRPEALSVQQFQNKSTHATRLVLVCFCIGTVSAQRREHSEYKASPHNEDAYFAHTRTKIILVITSNLRSVTRLVFMKWKIILVLTFIQVLLLLVFVVVQRAAYGDNLSISGFILHLTKLSLRSPPHINPSGPGRN</sequence>
<feature type="transmembrane region" description="Helical" evidence="1">
    <location>
        <begin position="243"/>
        <end position="263"/>
    </location>
</feature>
<reference evidence="3" key="1">
    <citation type="submission" date="2025-08" db="UniProtKB">
        <authorList>
            <consortium name="RefSeq"/>
        </authorList>
    </citation>
    <scope>IDENTIFICATION</scope>
</reference>
<keyword evidence="1" id="KW-0472">Membrane</keyword>
<dbReference type="GeneID" id="129603935"/>
<accession>A0A9W2XPY2</accession>
<dbReference type="RefSeq" id="XP_055363711.1">
    <property type="nucleotide sequence ID" value="XM_055507736.1"/>
</dbReference>
<evidence type="ECO:0000313" key="3">
    <source>
        <dbReference type="RefSeq" id="XP_055363711.1"/>
    </source>
</evidence>
<keyword evidence="2" id="KW-1185">Reference proteome</keyword>
<evidence type="ECO:0000256" key="1">
    <source>
        <dbReference type="SAM" id="Phobius"/>
    </source>
</evidence>
<gene>
    <name evidence="3" type="primary">LOC129603935</name>
</gene>
<organism evidence="2 3">
    <name type="scientific">Betta splendens</name>
    <name type="common">Siamese fighting fish</name>
    <dbReference type="NCBI Taxonomy" id="158456"/>
    <lineage>
        <taxon>Eukaryota</taxon>
        <taxon>Metazoa</taxon>
        <taxon>Chordata</taxon>
        <taxon>Craniata</taxon>
        <taxon>Vertebrata</taxon>
        <taxon>Euteleostomi</taxon>
        <taxon>Actinopterygii</taxon>
        <taxon>Neopterygii</taxon>
        <taxon>Teleostei</taxon>
        <taxon>Neoteleostei</taxon>
        <taxon>Acanthomorphata</taxon>
        <taxon>Anabantaria</taxon>
        <taxon>Anabantiformes</taxon>
        <taxon>Anabantoidei</taxon>
        <taxon>Osphronemidae</taxon>
        <taxon>Betta</taxon>
    </lineage>
</organism>
<dbReference type="KEGG" id="bspl:129603935"/>
<proteinExistence type="predicted"/>
<keyword evidence="1" id="KW-1133">Transmembrane helix</keyword>
<evidence type="ECO:0000313" key="2">
    <source>
        <dbReference type="Proteomes" id="UP000515150"/>
    </source>
</evidence>
<protein>
    <submittedName>
        <fullName evidence="3">Uncharacterized protein LOC129603935</fullName>
    </submittedName>
</protein>
<dbReference type="Proteomes" id="UP000515150">
    <property type="component" value="Chromosome 4"/>
</dbReference>
<dbReference type="AlphaFoldDB" id="A0A9W2XPY2"/>
<name>A0A9W2XPY2_BETSP</name>
<keyword evidence="1" id="KW-0812">Transmembrane</keyword>